<dbReference type="EMBL" id="VTPC01000674">
    <property type="protein sequence ID" value="KAF2904802.1"/>
    <property type="molecule type" value="Genomic_DNA"/>
</dbReference>
<gene>
    <name evidence="1" type="ORF">ILUMI_01367</name>
</gene>
<sequence>MNIKVYCFRPQIRLDIPQYSRKKCLDALVENLEAQDCINILLSWMLRGQIIADTNHSWIFDEGDSNTYAETYPFAMEIGIKLNEILWDIQEDTSITMQEHTVLVVANLCSKFNEYEVPLISKKMLHAVIFLLERLFTYFQEHPVTQQPHFKRQFKATCDGLLKDELVQFLDMSELIRLKMFLEIIFRKFLWEEKPAVNFTFYPNMQNV</sequence>
<accession>A0A8K0DJU6</accession>
<evidence type="ECO:0000313" key="2">
    <source>
        <dbReference type="Proteomes" id="UP000801492"/>
    </source>
</evidence>
<reference evidence="1" key="1">
    <citation type="submission" date="2019-08" db="EMBL/GenBank/DDBJ databases">
        <title>The genome of the North American firefly Photinus pyralis.</title>
        <authorList>
            <consortium name="Photinus pyralis genome working group"/>
            <person name="Fallon T.R."/>
            <person name="Sander Lower S.E."/>
            <person name="Weng J.-K."/>
        </authorList>
    </citation>
    <scope>NUCLEOTIDE SEQUENCE</scope>
    <source>
        <strain evidence="1">TRF0915ILg1</strain>
        <tissue evidence="1">Whole body</tissue>
    </source>
</reference>
<name>A0A8K0DJU6_IGNLU</name>
<proteinExistence type="predicted"/>
<dbReference type="Proteomes" id="UP000801492">
    <property type="component" value="Unassembled WGS sequence"/>
</dbReference>
<evidence type="ECO:0000313" key="1">
    <source>
        <dbReference type="EMBL" id="KAF2904802.1"/>
    </source>
</evidence>
<organism evidence="1 2">
    <name type="scientific">Ignelater luminosus</name>
    <name type="common">Cucubano</name>
    <name type="synonym">Pyrophorus luminosus</name>
    <dbReference type="NCBI Taxonomy" id="2038154"/>
    <lineage>
        <taxon>Eukaryota</taxon>
        <taxon>Metazoa</taxon>
        <taxon>Ecdysozoa</taxon>
        <taxon>Arthropoda</taxon>
        <taxon>Hexapoda</taxon>
        <taxon>Insecta</taxon>
        <taxon>Pterygota</taxon>
        <taxon>Neoptera</taxon>
        <taxon>Endopterygota</taxon>
        <taxon>Coleoptera</taxon>
        <taxon>Polyphaga</taxon>
        <taxon>Elateriformia</taxon>
        <taxon>Elateroidea</taxon>
        <taxon>Elateridae</taxon>
        <taxon>Agrypninae</taxon>
        <taxon>Pyrophorini</taxon>
        <taxon>Ignelater</taxon>
    </lineage>
</organism>
<dbReference type="AlphaFoldDB" id="A0A8K0DJU6"/>
<protein>
    <submittedName>
        <fullName evidence="1">Uncharacterized protein</fullName>
    </submittedName>
</protein>
<keyword evidence="2" id="KW-1185">Reference proteome</keyword>
<comment type="caution">
    <text evidence="1">The sequence shown here is derived from an EMBL/GenBank/DDBJ whole genome shotgun (WGS) entry which is preliminary data.</text>
</comment>